<accession>I0Z3I0</accession>
<evidence type="ECO:0000313" key="7">
    <source>
        <dbReference type="EMBL" id="EIE25199.1"/>
    </source>
</evidence>
<dbReference type="InterPro" id="IPR020422">
    <property type="entry name" value="TYR_PHOSPHATASE_DUAL_dom"/>
</dbReference>
<dbReference type="GO" id="GO:0004721">
    <property type="term" value="F:phosphoprotein phosphatase activity"/>
    <property type="evidence" value="ECO:0007669"/>
    <property type="project" value="UniProtKB-KW"/>
</dbReference>
<dbReference type="PANTHER" id="PTHR46642:SF3">
    <property type="entry name" value="PHOSPHOGLUCAN PHOSPHATASE DSP4, CHLOROPLASTIC"/>
    <property type="match status" value="1"/>
</dbReference>
<evidence type="ECO:0000256" key="4">
    <source>
        <dbReference type="SAM" id="MobiDB-lite"/>
    </source>
</evidence>
<dbReference type="SUPFAM" id="SSF52799">
    <property type="entry name" value="(Phosphotyrosine protein) phosphatases II"/>
    <property type="match status" value="1"/>
</dbReference>
<dbReference type="CDD" id="cd02859">
    <property type="entry name" value="E_set_AMPKbeta_like_N"/>
    <property type="match status" value="1"/>
</dbReference>
<feature type="region of interest" description="Disordered" evidence="4">
    <location>
        <begin position="356"/>
        <end position="390"/>
    </location>
</feature>
<dbReference type="Proteomes" id="UP000007264">
    <property type="component" value="Unassembled WGS sequence"/>
</dbReference>
<comment type="caution">
    <text evidence="7">The sequence shown here is derived from an EMBL/GenBank/DDBJ whole genome shotgun (WGS) entry which is preliminary data.</text>
</comment>
<dbReference type="GO" id="GO:0005983">
    <property type="term" value="P:starch catabolic process"/>
    <property type="evidence" value="ECO:0007669"/>
    <property type="project" value="TreeGrafter"/>
</dbReference>
<dbReference type="InterPro" id="IPR013783">
    <property type="entry name" value="Ig-like_fold"/>
</dbReference>
<dbReference type="GO" id="GO:0009507">
    <property type="term" value="C:chloroplast"/>
    <property type="evidence" value="ECO:0007669"/>
    <property type="project" value="TreeGrafter"/>
</dbReference>
<dbReference type="Pfam" id="PF16561">
    <property type="entry name" value="AMPK1_CBM"/>
    <property type="match status" value="1"/>
</dbReference>
<dbReference type="Gene3D" id="3.90.190.10">
    <property type="entry name" value="Protein tyrosine phosphatase superfamily"/>
    <property type="match status" value="1"/>
</dbReference>
<dbReference type="STRING" id="574566.I0Z3I0"/>
<dbReference type="RefSeq" id="XP_005649743.1">
    <property type="nucleotide sequence ID" value="XM_005649686.1"/>
</dbReference>
<dbReference type="InterPro" id="IPR000387">
    <property type="entry name" value="Tyr_Pase_dom"/>
</dbReference>
<evidence type="ECO:0000256" key="1">
    <source>
        <dbReference type="ARBA" id="ARBA00022801"/>
    </source>
</evidence>
<dbReference type="AlphaFoldDB" id="I0Z3I0"/>
<dbReference type="KEGG" id="csl:COCSUDRAFT_65149"/>
<evidence type="ECO:0000313" key="8">
    <source>
        <dbReference type="Proteomes" id="UP000007264"/>
    </source>
</evidence>
<dbReference type="eggNOG" id="KOG1716">
    <property type="taxonomic scope" value="Eukaryota"/>
</dbReference>
<dbReference type="Gene3D" id="2.60.40.10">
    <property type="entry name" value="Immunoglobulins"/>
    <property type="match status" value="1"/>
</dbReference>
<protein>
    <submittedName>
        <fullName evidence="7">Phosphatases II</fullName>
    </submittedName>
</protein>
<dbReference type="GO" id="GO:2001070">
    <property type="term" value="F:starch binding"/>
    <property type="evidence" value="ECO:0007669"/>
    <property type="project" value="TreeGrafter"/>
</dbReference>
<gene>
    <name evidence="7" type="ORF">COCSUDRAFT_65149</name>
</gene>
<dbReference type="PANTHER" id="PTHR46642">
    <property type="entry name" value="DUAL SPECIFICITY PHOSPHATASE, SUBGROUP, CATALYTIC DOMAIN"/>
    <property type="match status" value="1"/>
</dbReference>
<name>I0Z3I0_COCSC</name>
<dbReference type="InterPro" id="IPR045204">
    <property type="entry name" value="DSP_laforin-like"/>
</dbReference>
<dbReference type="PROSITE" id="PS50054">
    <property type="entry name" value="TYR_PHOSPHATASE_DUAL"/>
    <property type="match status" value="1"/>
</dbReference>
<evidence type="ECO:0000259" key="6">
    <source>
        <dbReference type="PROSITE" id="PS50056"/>
    </source>
</evidence>
<sequence length="390" mass="43053">MRASTRFAFPQSPTRAENNSFSTSVLHRSMSCPAQLSTRQSHLKPQLNTALEHKALPRVRVSATFQAGAPTAADEEEDLDGKSSEYSDVMQQRMGSSLTYCHEDGINFARVLDNLIVGSCLQSPEDVDRLAEEEGVGAIVNLQEDSDMEYFDLDLEPIRQRCMERGDVAHNRYPIRDFDPFDLRRKLAGAVQLVADQAGALQGTGKSVYIHCTAGLGRAPATALAYMYWCRGFSLADAIGTFMAVRPCNPRIGAIRQATVDLLVDGTALTPVRIAVSRSFGATSLQIAGLDVGWGQQIEMDYDTETHRHVVTRSLPPGRYPYKFIMDGRWTYSADHPTFTEGDHTNNYVDVISTETSPAADEARERLMSETGNLTPEEREKLESTFGVAS</sequence>
<feature type="domain" description="Tyrosine-protein phosphatase" evidence="5">
    <location>
        <begin position="107"/>
        <end position="267"/>
    </location>
</feature>
<dbReference type="SMART" id="SM00195">
    <property type="entry name" value="DSPc"/>
    <property type="match status" value="1"/>
</dbReference>
<dbReference type="InterPro" id="IPR014756">
    <property type="entry name" value="Ig_E-set"/>
</dbReference>
<dbReference type="EMBL" id="AGSI01000004">
    <property type="protein sequence ID" value="EIE25199.1"/>
    <property type="molecule type" value="Genomic_DNA"/>
</dbReference>
<dbReference type="InterPro" id="IPR029021">
    <property type="entry name" value="Prot-tyrosine_phosphatase-like"/>
</dbReference>
<organism evidence="7 8">
    <name type="scientific">Coccomyxa subellipsoidea (strain C-169)</name>
    <name type="common">Green microalga</name>
    <dbReference type="NCBI Taxonomy" id="574566"/>
    <lineage>
        <taxon>Eukaryota</taxon>
        <taxon>Viridiplantae</taxon>
        <taxon>Chlorophyta</taxon>
        <taxon>core chlorophytes</taxon>
        <taxon>Trebouxiophyceae</taxon>
        <taxon>Trebouxiophyceae incertae sedis</taxon>
        <taxon>Coccomyxaceae</taxon>
        <taxon>Coccomyxa</taxon>
        <taxon>Coccomyxa subellipsoidea</taxon>
    </lineage>
</organism>
<dbReference type="SUPFAM" id="SSF81296">
    <property type="entry name" value="E set domains"/>
    <property type="match status" value="1"/>
</dbReference>
<dbReference type="Pfam" id="PF00782">
    <property type="entry name" value="DSPc"/>
    <property type="match status" value="1"/>
</dbReference>
<feature type="domain" description="Tyrosine specific protein phosphatases" evidence="6">
    <location>
        <begin position="185"/>
        <end position="247"/>
    </location>
</feature>
<keyword evidence="1" id="KW-0378">Hydrolase</keyword>
<reference evidence="7 8" key="1">
    <citation type="journal article" date="2012" name="Genome Biol.">
        <title>The genome of the polar eukaryotic microalga coccomyxa subellipsoidea reveals traits of cold adaptation.</title>
        <authorList>
            <person name="Blanc G."/>
            <person name="Agarkova I."/>
            <person name="Grimwood J."/>
            <person name="Kuo A."/>
            <person name="Brueggeman A."/>
            <person name="Dunigan D."/>
            <person name="Gurnon J."/>
            <person name="Ladunga I."/>
            <person name="Lindquist E."/>
            <person name="Lucas S."/>
            <person name="Pangilinan J."/>
            <person name="Proschold T."/>
            <person name="Salamov A."/>
            <person name="Schmutz J."/>
            <person name="Weeks D."/>
            <person name="Yamada T."/>
            <person name="Claverie J.M."/>
            <person name="Grigoriev I."/>
            <person name="Van Etten J."/>
            <person name="Lomsadze A."/>
            <person name="Borodovsky M."/>
        </authorList>
    </citation>
    <scope>NUCLEOTIDE SEQUENCE [LARGE SCALE GENOMIC DNA]</scope>
    <source>
        <strain evidence="7 8">C-169</strain>
    </source>
</reference>
<keyword evidence="8" id="KW-1185">Reference proteome</keyword>
<dbReference type="eggNOG" id="KOG1616">
    <property type="taxonomic scope" value="Eukaryota"/>
</dbReference>
<dbReference type="PROSITE" id="PS50056">
    <property type="entry name" value="TYR_PHOSPHATASE_2"/>
    <property type="match status" value="1"/>
</dbReference>
<keyword evidence="3" id="KW-0119">Carbohydrate metabolism</keyword>
<evidence type="ECO:0000256" key="3">
    <source>
        <dbReference type="ARBA" id="ARBA00023277"/>
    </source>
</evidence>
<proteinExistence type="predicted"/>
<dbReference type="InterPro" id="IPR052832">
    <property type="entry name" value="Starch-Glucan_Phosphatase"/>
</dbReference>
<dbReference type="InterPro" id="IPR032640">
    <property type="entry name" value="AMPK1_CBM"/>
</dbReference>
<dbReference type="CDD" id="cd14526">
    <property type="entry name" value="DSP_laforin-like"/>
    <property type="match status" value="1"/>
</dbReference>
<dbReference type="OrthoDB" id="273181at2759"/>
<dbReference type="GO" id="GO:0019203">
    <property type="term" value="F:carbohydrate phosphatase activity"/>
    <property type="evidence" value="ECO:0007669"/>
    <property type="project" value="InterPro"/>
</dbReference>
<keyword evidence="2" id="KW-0904">Protein phosphatase</keyword>
<evidence type="ECO:0000259" key="5">
    <source>
        <dbReference type="PROSITE" id="PS50054"/>
    </source>
</evidence>
<dbReference type="GeneID" id="17043201"/>
<dbReference type="InterPro" id="IPR000340">
    <property type="entry name" value="Dual-sp_phosphatase_cat-dom"/>
</dbReference>
<evidence type="ECO:0000256" key="2">
    <source>
        <dbReference type="ARBA" id="ARBA00022912"/>
    </source>
</evidence>